<evidence type="ECO:0000256" key="1">
    <source>
        <dbReference type="SAM" id="MobiDB-lite"/>
    </source>
</evidence>
<dbReference type="Proteomes" id="UP001620645">
    <property type="component" value="Unassembled WGS sequence"/>
</dbReference>
<feature type="region of interest" description="Disordered" evidence="1">
    <location>
        <begin position="1"/>
        <end position="40"/>
    </location>
</feature>
<keyword evidence="3" id="KW-1185">Reference proteome</keyword>
<name>A0ABD2JIF2_HETSC</name>
<protein>
    <submittedName>
        <fullName evidence="2">Uncharacterized protein</fullName>
    </submittedName>
</protein>
<reference evidence="2 3" key="1">
    <citation type="submission" date="2024-10" db="EMBL/GenBank/DDBJ databases">
        <authorList>
            <person name="Kim D."/>
        </authorList>
    </citation>
    <scope>NUCLEOTIDE SEQUENCE [LARGE SCALE GENOMIC DNA]</scope>
    <source>
        <strain evidence="2">Taebaek</strain>
    </source>
</reference>
<comment type="caution">
    <text evidence="2">The sequence shown here is derived from an EMBL/GenBank/DDBJ whole genome shotgun (WGS) entry which is preliminary data.</text>
</comment>
<evidence type="ECO:0000313" key="2">
    <source>
        <dbReference type="EMBL" id="KAL3090386.1"/>
    </source>
</evidence>
<dbReference type="EMBL" id="JBICCN010000143">
    <property type="protein sequence ID" value="KAL3090386.1"/>
    <property type="molecule type" value="Genomic_DNA"/>
</dbReference>
<proteinExistence type="predicted"/>
<organism evidence="2 3">
    <name type="scientific">Heterodera schachtii</name>
    <name type="common">Sugarbeet cyst nematode worm</name>
    <name type="synonym">Tylenchus schachtii</name>
    <dbReference type="NCBI Taxonomy" id="97005"/>
    <lineage>
        <taxon>Eukaryota</taxon>
        <taxon>Metazoa</taxon>
        <taxon>Ecdysozoa</taxon>
        <taxon>Nematoda</taxon>
        <taxon>Chromadorea</taxon>
        <taxon>Rhabditida</taxon>
        <taxon>Tylenchina</taxon>
        <taxon>Tylenchomorpha</taxon>
        <taxon>Tylenchoidea</taxon>
        <taxon>Heteroderidae</taxon>
        <taxon>Heteroderinae</taxon>
        <taxon>Heterodera</taxon>
    </lineage>
</organism>
<sequence length="117" mass="13367">MSGNVGGNGVQQQTRAPQGLTMAMGERRGRQNGAIDCSRRRRPALLASAGRYRGVKIEFDAVKKERDERQKIISNWRTLVAEKQQTLTQMRKRRSAEEGEREIKVEGRAIEEENERL</sequence>
<accession>A0ABD2JIF2</accession>
<evidence type="ECO:0000313" key="3">
    <source>
        <dbReference type="Proteomes" id="UP001620645"/>
    </source>
</evidence>
<gene>
    <name evidence="2" type="ORF">niasHS_006838</name>
</gene>
<dbReference type="AlphaFoldDB" id="A0ABD2JIF2"/>